<dbReference type="Gene3D" id="1.20.1250.20">
    <property type="entry name" value="MFS general substrate transporter like domains"/>
    <property type="match status" value="2"/>
</dbReference>
<evidence type="ECO:0000313" key="8">
    <source>
        <dbReference type="EMBL" id="MCZ4589300.1"/>
    </source>
</evidence>
<evidence type="ECO:0000256" key="1">
    <source>
        <dbReference type="ARBA" id="ARBA00004651"/>
    </source>
</evidence>
<keyword evidence="11" id="KW-1185">Reference proteome</keyword>
<feature type="transmembrane region" description="Helical" evidence="6">
    <location>
        <begin position="301"/>
        <end position="322"/>
    </location>
</feature>
<feature type="transmembrane region" description="Helical" evidence="6">
    <location>
        <begin position="127"/>
        <end position="149"/>
    </location>
</feature>
<evidence type="ECO:0000313" key="9">
    <source>
        <dbReference type="EMBL" id="WLF51725.1"/>
    </source>
</evidence>
<dbReference type="EMBL" id="CP130956">
    <property type="protein sequence ID" value="WLF51725.1"/>
    <property type="molecule type" value="Genomic_DNA"/>
</dbReference>
<dbReference type="PROSITE" id="PS50850">
    <property type="entry name" value="MFS"/>
    <property type="match status" value="1"/>
</dbReference>
<dbReference type="SUPFAM" id="SSF103473">
    <property type="entry name" value="MFS general substrate transporter"/>
    <property type="match status" value="1"/>
</dbReference>
<keyword evidence="3 6" id="KW-0812">Transmembrane</keyword>
<evidence type="ECO:0000256" key="4">
    <source>
        <dbReference type="ARBA" id="ARBA00022989"/>
    </source>
</evidence>
<dbReference type="Pfam" id="PF07690">
    <property type="entry name" value="MFS_1"/>
    <property type="match status" value="1"/>
</dbReference>
<dbReference type="GO" id="GO:0005886">
    <property type="term" value="C:plasma membrane"/>
    <property type="evidence" value="ECO:0007669"/>
    <property type="project" value="UniProtKB-SubCell"/>
</dbReference>
<dbReference type="EMBL" id="CP130956">
    <property type="protein sequence ID" value="WLF52478.1"/>
    <property type="molecule type" value="Genomic_DNA"/>
</dbReference>
<protein>
    <submittedName>
        <fullName evidence="10">MFS transporter</fullName>
    </submittedName>
</protein>
<sequence>MTHSNNVRASSGADELAPDSGDVRRDGLYRKIALRVMPLLVICYIVSFIDRTNIGIAQVGLARDLGFSAAVYGLGVGLFFVGFILFEVPSNALLQRIGARATMTRIMLSWGAVTIATMFVWDETSFYVMRFLLGVTEAGFFPGALFYLAQWFPSARRTRMTATFFIGVPISGIIGSAVSGWIMSSFAGVGGLADWQWLFLIEGIPPILLAGAVWFYLVDRPADAKWLTGGEKATVEADLAADEARKVGDSEGSKGHTGLRAALRDPRVLILGLCACGAYTLANAVSFWTPRIINNAGVDNVLSLGLFSAIPPLAGIIVMQIVGRHSDRTLERRWHAAGSWFVASAGLVALSFVTNSPQMVVILLAVVAAAHYAGLTVFYSIPSIYLSGRGTATGIALVTTMGSFAAALSPALLGFIQAHTGSLSLGLQISAALVVIAGAVLLVGIPANALKEKS</sequence>
<feature type="transmembrane region" description="Helical" evidence="6">
    <location>
        <begin position="334"/>
        <end position="353"/>
    </location>
</feature>
<dbReference type="InterPro" id="IPR036259">
    <property type="entry name" value="MFS_trans_sf"/>
</dbReference>
<evidence type="ECO:0000256" key="3">
    <source>
        <dbReference type="ARBA" id="ARBA00022692"/>
    </source>
</evidence>
<feature type="transmembrane region" description="Helical" evidence="6">
    <location>
        <begin position="195"/>
        <end position="217"/>
    </location>
</feature>
<feature type="transmembrane region" description="Helical" evidence="6">
    <location>
        <begin position="359"/>
        <end position="381"/>
    </location>
</feature>
<evidence type="ECO:0000313" key="12">
    <source>
        <dbReference type="Proteomes" id="UP001231166"/>
    </source>
</evidence>
<dbReference type="PANTHER" id="PTHR43791:SF36">
    <property type="entry name" value="TRANSPORTER, PUTATIVE (AFU_ORTHOLOGUE AFUA_6G08340)-RELATED"/>
    <property type="match status" value="1"/>
</dbReference>
<dbReference type="CDD" id="cd17319">
    <property type="entry name" value="MFS_ExuT_GudP_like"/>
    <property type="match status" value="1"/>
</dbReference>
<dbReference type="GO" id="GO:0022857">
    <property type="term" value="F:transmembrane transporter activity"/>
    <property type="evidence" value="ECO:0007669"/>
    <property type="project" value="InterPro"/>
</dbReference>
<accession>A0AAX3YW34</accession>
<reference evidence="8" key="1">
    <citation type="submission" date="2022-12" db="EMBL/GenBank/DDBJ databases">
        <authorList>
            <person name="Krivoruchko A.V."/>
            <person name="Elkin A."/>
        </authorList>
    </citation>
    <scope>NUCLEOTIDE SEQUENCE</scope>
    <source>
        <strain evidence="8">IEGM 249</strain>
    </source>
</reference>
<evidence type="ECO:0000256" key="2">
    <source>
        <dbReference type="ARBA" id="ARBA00022448"/>
    </source>
</evidence>
<feature type="transmembrane region" description="Helical" evidence="6">
    <location>
        <begin position="428"/>
        <end position="450"/>
    </location>
</feature>
<feature type="transmembrane region" description="Helical" evidence="6">
    <location>
        <begin position="161"/>
        <end position="183"/>
    </location>
</feature>
<organism evidence="10 12">
    <name type="scientific">Rhodococcus opacus</name>
    <name type="common">Nocardia opaca</name>
    <dbReference type="NCBI Taxonomy" id="37919"/>
    <lineage>
        <taxon>Bacteria</taxon>
        <taxon>Bacillati</taxon>
        <taxon>Actinomycetota</taxon>
        <taxon>Actinomycetes</taxon>
        <taxon>Mycobacteriales</taxon>
        <taxon>Nocardiaceae</taxon>
        <taxon>Rhodococcus</taxon>
    </lineage>
</organism>
<dbReference type="AlphaFoldDB" id="A0AAX3YW34"/>
<dbReference type="InterPro" id="IPR011701">
    <property type="entry name" value="MFS"/>
</dbReference>
<evidence type="ECO:0000313" key="11">
    <source>
        <dbReference type="Proteomes" id="UP001066327"/>
    </source>
</evidence>
<dbReference type="InterPro" id="IPR020846">
    <property type="entry name" value="MFS_dom"/>
</dbReference>
<feature type="transmembrane region" description="Helical" evidence="6">
    <location>
        <begin position="32"/>
        <end position="49"/>
    </location>
</feature>
<feature type="transmembrane region" description="Helical" evidence="6">
    <location>
        <begin position="393"/>
        <end position="416"/>
    </location>
</feature>
<dbReference type="EMBL" id="JAPWIS010000030">
    <property type="protein sequence ID" value="MCZ4589300.1"/>
    <property type="molecule type" value="Genomic_DNA"/>
</dbReference>
<feature type="domain" description="Major facilitator superfamily (MFS) profile" evidence="7">
    <location>
        <begin position="36"/>
        <end position="454"/>
    </location>
</feature>
<feature type="transmembrane region" description="Helical" evidence="6">
    <location>
        <begin position="102"/>
        <end position="121"/>
    </location>
</feature>
<keyword evidence="4 6" id="KW-1133">Transmembrane helix</keyword>
<keyword evidence="10" id="KW-0614">Plasmid</keyword>
<proteinExistence type="predicted"/>
<evidence type="ECO:0000256" key="6">
    <source>
        <dbReference type="SAM" id="Phobius"/>
    </source>
</evidence>
<geneLocation type="plasmid" evidence="10 12">
    <name>pRho-VOC14-L</name>
</geneLocation>
<comment type="subcellular location">
    <subcellularLocation>
        <location evidence="1">Cell membrane</location>
        <topology evidence="1">Multi-pass membrane protein</topology>
    </subcellularLocation>
</comment>
<dbReference type="Proteomes" id="UP001066327">
    <property type="component" value="Unassembled WGS sequence"/>
</dbReference>
<evidence type="ECO:0000256" key="5">
    <source>
        <dbReference type="ARBA" id="ARBA00023136"/>
    </source>
</evidence>
<evidence type="ECO:0000259" key="7">
    <source>
        <dbReference type="PROSITE" id="PS50850"/>
    </source>
</evidence>
<feature type="transmembrane region" description="Helical" evidence="6">
    <location>
        <begin position="268"/>
        <end position="289"/>
    </location>
</feature>
<name>A0AAX3YW34_RHOOP</name>
<dbReference type="PANTHER" id="PTHR43791">
    <property type="entry name" value="PERMEASE-RELATED"/>
    <property type="match status" value="1"/>
</dbReference>
<gene>
    <name evidence="8" type="ORF">O4328_37635</name>
    <name evidence="9" type="ORF">Q5707_40255</name>
    <name evidence="10" type="ORF">Q5707_44740</name>
</gene>
<evidence type="ECO:0000313" key="10">
    <source>
        <dbReference type="EMBL" id="WLF52478.1"/>
    </source>
</evidence>
<reference evidence="10" key="2">
    <citation type="submission" date="2023-07" db="EMBL/GenBank/DDBJ databases">
        <title>Genomic analysis of Rhodococcus opacus VOC-14 with glycol ethers degradation activity.</title>
        <authorList>
            <person name="Narkevich D.A."/>
            <person name="Hlushen A.M."/>
            <person name="Akhremchuk A.E."/>
            <person name="Sikolenko M.A."/>
            <person name="Valentovich L.N."/>
        </authorList>
    </citation>
    <scope>NUCLEOTIDE SEQUENCE</scope>
    <source>
        <strain evidence="10">VOC-14</strain>
        <plasmid evidence="10">pRho-VOC14-L</plasmid>
    </source>
</reference>
<keyword evidence="2" id="KW-0813">Transport</keyword>
<dbReference type="Proteomes" id="UP001231166">
    <property type="component" value="Plasmid pRho-VOC14-L"/>
</dbReference>
<feature type="transmembrane region" description="Helical" evidence="6">
    <location>
        <begin position="69"/>
        <end position="90"/>
    </location>
</feature>
<dbReference type="RefSeq" id="WP_269592505.1">
    <property type="nucleotide sequence ID" value="NZ_CP130956.1"/>
</dbReference>
<keyword evidence="5 6" id="KW-0472">Membrane</keyword>
<dbReference type="FunFam" id="1.20.1250.20:FF:000018">
    <property type="entry name" value="MFS transporter permease"/>
    <property type="match status" value="1"/>
</dbReference>